<dbReference type="Gene3D" id="2.60.40.1170">
    <property type="entry name" value="Mu homology domain, subdomain B"/>
    <property type="match status" value="2"/>
</dbReference>
<dbReference type="Gene3D" id="3.30.450.60">
    <property type="match status" value="1"/>
</dbReference>
<feature type="domain" description="MHD" evidence="4">
    <location>
        <begin position="176"/>
        <end position="427"/>
    </location>
</feature>
<evidence type="ECO:0000256" key="3">
    <source>
        <dbReference type="ARBA" id="ARBA00023136"/>
    </source>
</evidence>
<dbReference type="GO" id="GO:0012505">
    <property type="term" value="C:endomembrane system"/>
    <property type="evidence" value="ECO:0007669"/>
    <property type="project" value="UniProtKB-SubCell"/>
</dbReference>
<sequence>MMNGLFIFDASGVVLLQHKSQTNVSAAEIYHSFKNLTGFSSFTKPQLTLVSTQELVVVSPYENLYIAFVCNIQIPVVEVGELISTFVFICETFLNTKLTSQVLINPESKVSTLLIYSVMMDTNIPRVTEPDFVRRSVVENSLFTKFFRLENSKPNTPPHESNTSNEASNCKFWRSQNVNHANQELFVDVIEKVEGVVGTKPVIQGEIRLKSRLNGIPRVDLELNNNTRTRNFRFHRAVDCSKFTESGKRIISFVPPDESSVIARFNAELGDRELVHATLEKEAPQSCNIPGRTGEDTTIYSIVCWTHIDKIEHVSDLEIVVRFPEKIKIVKEISSTTGNFNVSVPQRCVLTFEKLVPTGWKSQLRFVGYDNNDRIVAPLYAEVKYKVQGRCLSGIKVKSINVISGQQTTMNTPLAMPTTKPSIFKGVRYQQRISHIIK</sequence>
<keyword evidence="3" id="KW-0472">Membrane</keyword>
<dbReference type="PROSITE" id="PS51072">
    <property type="entry name" value="MHD"/>
    <property type="match status" value="1"/>
</dbReference>
<evidence type="ECO:0000313" key="5">
    <source>
        <dbReference type="EMBL" id="GMM51812.1"/>
    </source>
</evidence>
<proteinExistence type="predicted"/>
<comment type="subcellular location">
    <subcellularLocation>
        <location evidence="1">Endomembrane system</location>
    </subcellularLocation>
</comment>
<organism evidence="5 6">
    <name type="scientific">Starmerella bacillaris</name>
    <name type="common">Yeast</name>
    <name type="synonym">Candida zemplinina</name>
    <dbReference type="NCBI Taxonomy" id="1247836"/>
    <lineage>
        <taxon>Eukaryota</taxon>
        <taxon>Fungi</taxon>
        <taxon>Dikarya</taxon>
        <taxon>Ascomycota</taxon>
        <taxon>Saccharomycotina</taxon>
        <taxon>Dipodascomycetes</taxon>
        <taxon>Dipodascales</taxon>
        <taxon>Trichomonascaceae</taxon>
        <taxon>Starmerella</taxon>
    </lineage>
</organism>
<evidence type="ECO:0000256" key="2">
    <source>
        <dbReference type="ARBA" id="ARBA00022448"/>
    </source>
</evidence>
<dbReference type="EMBL" id="BTGC01000008">
    <property type="protein sequence ID" value="GMM51812.1"/>
    <property type="molecule type" value="Genomic_DNA"/>
</dbReference>
<evidence type="ECO:0000259" key="4">
    <source>
        <dbReference type="PROSITE" id="PS51072"/>
    </source>
</evidence>
<name>A0AAV5RKQ9_STABA</name>
<dbReference type="SUPFAM" id="SSF64356">
    <property type="entry name" value="SNARE-like"/>
    <property type="match status" value="1"/>
</dbReference>
<dbReference type="PANTHER" id="PTHR10529">
    <property type="entry name" value="AP COMPLEX SUBUNIT MU"/>
    <property type="match status" value="1"/>
</dbReference>
<dbReference type="InterPro" id="IPR036168">
    <property type="entry name" value="AP2_Mu_C_sf"/>
</dbReference>
<dbReference type="InterPro" id="IPR028565">
    <property type="entry name" value="MHD"/>
</dbReference>
<dbReference type="SUPFAM" id="SSF49447">
    <property type="entry name" value="Second domain of Mu2 adaptin subunit (ap50) of ap2 adaptor"/>
    <property type="match status" value="1"/>
</dbReference>
<dbReference type="Pfam" id="PF00928">
    <property type="entry name" value="Adap_comp_sub"/>
    <property type="match status" value="1"/>
</dbReference>
<keyword evidence="2" id="KW-0813">Transport</keyword>
<dbReference type="AlphaFoldDB" id="A0AAV5RKQ9"/>
<evidence type="ECO:0000256" key="1">
    <source>
        <dbReference type="ARBA" id="ARBA00004308"/>
    </source>
</evidence>
<gene>
    <name evidence="5" type="ORF">DASB73_027750</name>
</gene>
<protein>
    <submittedName>
        <fullName evidence="5">Apm3 protein</fullName>
    </submittedName>
</protein>
<keyword evidence="6" id="KW-1185">Reference proteome</keyword>
<dbReference type="Proteomes" id="UP001362899">
    <property type="component" value="Unassembled WGS sequence"/>
</dbReference>
<reference evidence="5 6" key="1">
    <citation type="journal article" date="2023" name="Elife">
        <title>Identification of key yeast species and microbe-microbe interactions impacting larval growth of Drosophila in the wild.</title>
        <authorList>
            <person name="Mure A."/>
            <person name="Sugiura Y."/>
            <person name="Maeda R."/>
            <person name="Honda K."/>
            <person name="Sakurai N."/>
            <person name="Takahashi Y."/>
            <person name="Watada M."/>
            <person name="Katoh T."/>
            <person name="Gotoh A."/>
            <person name="Gotoh Y."/>
            <person name="Taniguchi I."/>
            <person name="Nakamura K."/>
            <person name="Hayashi T."/>
            <person name="Katayama T."/>
            <person name="Uemura T."/>
            <person name="Hattori Y."/>
        </authorList>
    </citation>
    <scope>NUCLEOTIDE SEQUENCE [LARGE SCALE GENOMIC DNA]</scope>
    <source>
        <strain evidence="5 6">SB-73</strain>
    </source>
</reference>
<comment type="caution">
    <text evidence="5">The sequence shown here is derived from an EMBL/GenBank/DDBJ whole genome shotgun (WGS) entry which is preliminary data.</text>
</comment>
<evidence type="ECO:0000313" key="6">
    <source>
        <dbReference type="Proteomes" id="UP001362899"/>
    </source>
</evidence>
<dbReference type="InterPro" id="IPR011012">
    <property type="entry name" value="Longin-like_dom_sf"/>
</dbReference>
<dbReference type="GO" id="GO:0030117">
    <property type="term" value="C:membrane coat"/>
    <property type="evidence" value="ECO:0007669"/>
    <property type="project" value="UniProtKB-ARBA"/>
</dbReference>
<accession>A0AAV5RKQ9</accession>
<dbReference type="InterPro" id="IPR050431">
    <property type="entry name" value="Adaptor_comp_med_subunit"/>
</dbReference>